<protein>
    <submittedName>
        <fullName evidence="1">Putative mediator of RNA polymerase II transcription subunit 15</fullName>
    </submittedName>
</protein>
<dbReference type="EMBL" id="GAIX01001840">
    <property type="protein sequence ID" value="JAA90720.1"/>
    <property type="molecule type" value="Transcribed_RNA"/>
</dbReference>
<proteinExistence type="predicted"/>
<name>S4PQA9_9NEOP</name>
<accession>S4PQA9</accession>
<organism evidence="1">
    <name type="scientific">Pararge aegeria</name>
    <name type="common">speckled wood butterfly</name>
    <dbReference type="NCBI Taxonomy" id="116150"/>
    <lineage>
        <taxon>Eukaryota</taxon>
        <taxon>Metazoa</taxon>
        <taxon>Ecdysozoa</taxon>
        <taxon>Arthropoda</taxon>
        <taxon>Hexapoda</taxon>
        <taxon>Insecta</taxon>
        <taxon>Pterygota</taxon>
        <taxon>Neoptera</taxon>
        <taxon>Endopterygota</taxon>
        <taxon>Lepidoptera</taxon>
        <taxon>Glossata</taxon>
        <taxon>Ditrysia</taxon>
        <taxon>Papilionoidea</taxon>
        <taxon>Nymphalidae</taxon>
        <taxon>Satyrinae</taxon>
        <taxon>Satyrini</taxon>
        <taxon>Parargina</taxon>
        <taxon>Pararge</taxon>
    </lineage>
</organism>
<reference evidence="1" key="1">
    <citation type="journal article" date="2013" name="BMC Genomics">
        <title>Unscrambling butterfly oogenesis.</title>
        <authorList>
            <person name="Carter J.M."/>
            <person name="Baker S.C."/>
            <person name="Pink R."/>
            <person name="Carter D.R."/>
            <person name="Collins A."/>
            <person name="Tomlin J."/>
            <person name="Gibbs M."/>
            <person name="Breuker C.J."/>
        </authorList>
    </citation>
    <scope>NUCLEOTIDE SEQUENCE</scope>
    <source>
        <tissue evidence="1">Ovary</tissue>
    </source>
</reference>
<feature type="non-terminal residue" evidence="1">
    <location>
        <position position="1"/>
    </location>
</feature>
<evidence type="ECO:0000313" key="1">
    <source>
        <dbReference type="EMBL" id="JAA90720.1"/>
    </source>
</evidence>
<reference evidence="1" key="2">
    <citation type="submission" date="2013-05" db="EMBL/GenBank/DDBJ databases">
        <authorList>
            <person name="Carter J.-M."/>
            <person name="Baker S.C."/>
            <person name="Pink R."/>
            <person name="Carter D.R.F."/>
            <person name="Collins A."/>
            <person name="Tomlin J."/>
            <person name="Gibbs M."/>
            <person name="Breuker C.J."/>
        </authorList>
    </citation>
    <scope>NUCLEOTIDE SEQUENCE</scope>
    <source>
        <tissue evidence="1">Ovary</tissue>
    </source>
</reference>
<dbReference type="AlphaFoldDB" id="S4PQA9"/>
<sequence length="409" mass="45444">GQNNYGQIVKSNQENLIQNKIGNSGNLATNLNANGEVHFQSLTPQSKISTQSTPSLQQPQSISQPLNVQFSQIPNFQNAITVQPSLQFDTSFLQQPLQSAGIQKTQNNMPQQQNVYKIPLNIQPFKQLNAQQPLNYNIQQQFPIANSVVQQTPVQSPTGAYIPNASYTSTFPSVSNCPFQRADAVNNLGVKYLPPTASAYSIKEAPQISTSYSTSPVMAVLSTPTPIPLVTHSAMPYGNQISDIIESPLRISNNFFIDDEENNLNQDRFMSALMSIIQSPKKSAIASANPYLQTYAKQGTKSSTLKSLLPLIFNLLSEKREGCGCCEGCQNCEQKKKTKKDTEPKVYGGYSKNKDYSLKDEMFQKDRSEEDIPRMVREHKNAKKLKNSIPIDSCEDESAEYGDCFEDED</sequence>